<dbReference type="Proteomes" id="UP000694413">
    <property type="component" value="Unassembled WGS sequence"/>
</dbReference>
<feature type="signal peptide" evidence="1">
    <location>
        <begin position="1"/>
        <end position="25"/>
    </location>
</feature>
<proteinExistence type="predicted"/>
<dbReference type="Ensembl" id="ENSZALT00000018432.1">
    <property type="protein sequence ID" value="ENSZALP00000013511.1"/>
    <property type="gene ID" value="ENSZALG00000011250.1"/>
</dbReference>
<keyword evidence="3" id="KW-1185">Reference proteome</keyword>
<evidence type="ECO:0000256" key="1">
    <source>
        <dbReference type="SAM" id="SignalP"/>
    </source>
</evidence>
<evidence type="ECO:0000313" key="3">
    <source>
        <dbReference type="Proteomes" id="UP000694413"/>
    </source>
</evidence>
<sequence length="78" mass="8795">IPLFLTNCFVLSVVCFLLSQYLVSAALESERNSDFSLHCCQVMSEKKIQQTFSSATCQPKRTLSAAFRPPPWPLRGKQ</sequence>
<organism evidence="2 3">
    <name type="scientific">Zonotrichia albicollis</name>
    <name type="common">White-throated sparrow</name>
    <name type="synonym">Fringilla albicollis</name>
    <dbReference type="NCBI Taxonomy" id="44394"/>
    <lineage>
        <taxon>Eukaryota</taxon>
        <taxon>Metazoa</taxon>
        <taxon>Chordata</taxon>
        <taxon>Craniata</taxon>
        <taxon>Vertebrata</taxon>
        <taxon>Euteleostomi</taxon>
        <taxon>Archelosauria</taxon>
        <taxon>Archosauria</taxon>
        <taxon>Dinosauria</taxon>
        <taxon>Saurischia</taxon>
        <taxon>Theropoda</taxon>
        <taxon>Coelurosauria</taxon>
        <taxon>Aves</taxon>
        <taxon>Neognathae</taxon>
        <taxon>Neoaves</taxon>
        <taxon>Telluraves</taxon>
        <taxon>Australaves</taxon>
        <taxon>Passeriformes</taxon>
        <taxon>Passerellidae</taxon>
        <taxon>Zonotrichia</taxon>
    </lineage>
</organism>
<reference evidence="2" key="1">
    <citation type="submission" date="2025-08" db="UniProtKB">
        <authorList>
            <consortium name="Ensembl"/>
        </authorList>
    </citation>
    <scope>IDENTIFICATION</scope>
</reference>
<feature type="chain" id="PRO_5034736977" evidence="1">
    <location>
        <begin position="26"/>
        <end position="78"/>
    </location>
</feature>
<keyword evidence="1" id="KW-0732">Signal</keyword>
<protein>
    <submittedName>
        <fullName evidence="2">Uncharacterized protein</fullName>
    </submittedName>
</protein>
<evidence type="ECO:0000313" key="2">
    <source>
        <dbReference type="Ensembl" id="ENSZALP00000013511.1"/>
    </source>
</evidence>
<accession>A0A8D2MVN8</accession>
<reference evidence="2" key="2">
    <citation type="submission" date="2025-09" db="UniProtKB">
        <authorList>
            <consortium name="Ensembl"/>
        </authorList>
    </citation>
    <scope>IDENTIFICATION</scope>
</reference>
<dbReference type="AlphaFoldDB" id="A0A8D2MVN8"/>
<name>A0A8D2MVN8_ZONAL</name>